<dbReference type="AlphaFoldDB" id="A0A927CDR1"/>
<keyword evidence="2" id="KW-0238">DNA-binding</keyword>
<comment type="caution">
    <text evidence="5">The sequence shown here is derived from an EMBL/GenBank/DDBJ whole genome shotgun (WGS) entry which is preliminary data.</text>
</comment>
<dbReference type="InterPro" id="IPR018062">
    <property type="entry name" value="HTH_AraC-typ_CS"/>
</dbReference>
<dbReference type="InterPro" id="IPR009057">
    <property type="entry name" value="Homeodomain-like_sf"/>
</dbReference>
<dbReference type="RefSeq" id="WP_190931361.1">
    <property type="nucleotide sequence ID" value="NZ_JACXJA010000046.1"/>
</dbReference>
<dbReference type="GO" id="GO:0003700">
    <property type="term" value="F:DNA-binding transcription factor activity"/>
    <property type="evidence" value="ECO:0007669"/>
    <property type="project" value="InterPro"/>
</dbReference>
<dbReference type="SMART" id="SM00342">
    <property type="entry name" value="HTH_ARAC"/>
    <property type="match status" value="1"/>
</dbReference>
<keyword evidence="6" id="KW-1185">Reference proteome</keyword>
<dbReference type="EMBL" id="JACXJA010000046">
    <property type="protein sequence ID" value="MBD2865740.1"/>
    <property type="molecule type" value="Genomic_DNA"/>
</dbReference>
<accession>A0A927CDR1</accession>
<proteinExistence type="predicted"/>
<evidence type="ECO:0000256" key="3">
    <source>
        <dbReference type="ARBA" id="ARBA00023163"/>
    </source>
</evidence>
<keyword evidence="1" id="KW-0805">Transcription regulation</keyword>
<dbReference type="PROSITE" id="PS00041">
    <property type="entry name" value="HTH_ARAC_FAMILY_1"/>
    <property type="match status" value="1"/>
</dbReference>
<keyword evidence="3" id="KW-0804">Transcription</keyword>
<protein>
    <submittedName>
        <fullName evidence="5">Helix-turn-helix domain-containing protein</fullName>
    </submittedName>
</protein>
<organism evidence="5 6">
    <name type="scientific">Paenibacillus oceani</name>
    <dbReference type="NCBI Taxonomy" id="2772510"/>
    <lineage>
        <taxon>Bacteria</taxon>
        <taxon>Bacillati</taxon>
        <taxon>Bacillota</taxon>
        <taxon>Bacilli</taxon>
        <taxon>Bacillales</taxon>
        <taxon>Paenibacillaceae</taxon>
        <taxon>Paenibacillus</taxon>
    </lineage>
</organism>
<evidence type="ECO:0000256" key="1">
    <source>
        <dbReference type="ARBA" id="ARBA00023015"/>
    </source>
</evidence>
<feature type="domain" description="HTH araC/xylS-type" evidence="4">
    <location>
        <begin position="651"/>
        <end position="749"/>
    </location>
</feature>
<dbReference type="PRINTS" id="PR00032">
    <property type="entry name" value="HTHARAC"/>
</dbReference>
<name>A0A927CDR1_9BACL</name>
<evidence type="ECO:0000259" key="4">
    <source>
        <dbReference type="PROSITE" id="PS01124"/>
    </source>
</evidence>
<sequence length="762" mass="87137">MTKLRMMRVNKGLLQIFLALLLVGTIMFVSNYLVYKNSLSGIYNQVSENNKLVVKNMIRVFDDSFKDINELIYAIQLLPYNAWEAEGEGALSMPDAYMTYTNIRLLLSPIEYIEEVIVYHPSSDLAITAAGTIRLSELIRNGYANSTYSADYWKLQANAKHPLRVYPAGWYEDTGQFGGTQKKLIPVLGSNQTSNMNVLIFLDNERLMQHVNQQAMMQGTSLIVMDQDRNIVLNTEESWDLVDMLGELRFGSNAEETLKNKDYEYNLFKSDYNGFLYINKSPYRFANMEAVTEVNRNIMAVAIACAIVLSVLLSFYLYRPVRSIVKLVGLRDQREAGADYRIIRSGITRIQEENVSIRTEMDVFRAEMRKSAFHRLLLDEAPSREAELRLQQYFKEFYEEKSFVLVIVGLRANGDGGQPGSGRLEEIALRLQEGMRLTERPVHVFPMAGRRLVAVIGLPGASARDPITRELNGLMPKGANEAWDGYTASASISRLYASEAANVHKAYREAEDGFAYRHIHADSPVTDVQTIRHTWKVHVPLYDIEKAAHCLVTGNEAECFRLIDDMFAQNKEKHVHYHQLALVVKTVFYRMLKLLETSEADPSEIAVLEAEFIRRLDSASRQEEMKKALVRAIKAIADKTNLGHKSKLDAVSIARYIDLHYNENLHLDHMAEKLETTPKYFSNYFKKTFGVNFVEYLNKVRLSHAKDMLKRTEWSVAEIGEKTGYLNSSTFTSTFKKYYGISPSEYRRNKQTDPVPLQKIEP</sequence>
<dbReference type="GO" id="GO:0043565">
    <property type="term" value="F:sequence-specific DNA binding"/>
    <property type="evidence" value="ECO:0007669"/>
    <property type="project" value="InterPro"/>
</dbReference>
<gene>
    <name evidence="5" type="ORF">IDH45_27535</name>
</gene>
<dbReference type="Gene3D" id="1.10.10.60">
    <property type="entry name" value="Homeodomain-like"/>
    <property type="match status" value="2"/>
</dbReference>
<dbReference type="PROSITE" id="PS01124">
    <property type="entry name" value="HTH_ARAC_FAMILY_2"/>
    <property type="match status" value="1"/>
</dbReference>
<dbReference type="InterPro" id="IPR020449">
    <property type="entry name" value="Tscrpt_reg_AraC-type_HTH"/>
</dbReference>
<dbReference type="SUPFAM" id="SSF46689">
    <property type="entry name" value="Homeodomain-like"/>
    <property type="match status" value="2"/>
</dbReference>
<evidence type="ECO:0000313" key="6">
    <source>
        <dbReference type="Proteomes" id="UP000639396"/>
    </source>
</evidence>
<evidence type="ECO:0000313" key="5">
    <source>
        <dbReference type="EMBL" id="MBD2865740.1"/>
    </source>
</evidence>
<evidence type="ECO:0000256" key="2">
    <source>
        <dbReference type="ARBA" id="ARBA00023125"/>
    </source>
</evidence>
<dbReference type="PANTHER" id="PTHR43280:SF10">
    <property type="entry name" value="REGULATORY PROTEIN POCR"/>
    <property type="match status" value="1"/>
</dbReference>
<dbReference type="Pfam" id="PF12833">
    <property type="entry name" value="HTH_18"/>
    <property type="match status" value="1"/>
</dbReference>
<dbReference type="Proteomes" id="UP000639396">
    <property type="component" value="Unassembled WGS sequence"/>
</dbReference>
<dbReference type="InterPro" id="IPR018060">
    <property type="entry name" value="HTH_AraC"/>
</dbReference>
<dbReference type="PANTHER" id="PTHR43280">
    <property type="entry name" value="ARAC-FAMILY TRANSCRIPTIONAL REGULATOR"/>
    <property type="match status" value="1"/>
</dbReference>
<reference evidence="5" key="1">
    <citation type="submission" date="2020-09" db="EMBL/GenBank/DDBJ databases">
        <title>A novel bacterium of genus Paenibacillus, isolated from South China Sea.</title>
        <authorList>
            <person name="Huang H."/>
            <person name="Mo K."/>
            <person name="Hu Y."/>
        </authorList>
    </citation>
    <scope>NUCLEOTIDE SEQUENCE</scope>
    <source>
        <strain evidence="5">IB182363</strain>
    </source>
</reference>